<organism evidence="2 3">
    <name type="scientific">Aplysia californica</name>
    <name type="common">California sea hare</name>
    <dbReference type="NCBI Taxonomy" id="6500"/>
    <lineage>
        <taxon>Eukaryota</taxon>
        <taxon>Metazoa</taxon>
        <taxon>Spiralia</taxon>
        <taxon>Lophotrochozoa</taxon>
        <taxon>Mollusca</taxon>
        <taxon>Gastropoda</taxon>
        <taxon>Heterobranchia</taxon>
        <taxon>Euthyneura</taxon>
        <taxon>Tectipleura</taxon>
        <taxon>Aplysiida</taxon>
        <taxon>Aplysioidea</taxon>
        <taxon>Aplysiidae</taxon>
        <taxon>Aplysia</taxon>
    </lineage>
</organism>
<keyword evidence="2" id="KW-1185">Reference proteome</keyword>
<dbReference type="PANTHER" id="PTHR16520:SF3">
    <property type="entry name" value="KINETOCHORE SCAFFOLD 1"/>
    <property type="match status" value="1"/>
</dbReference>
<reference evidence="3" key="1">
    <citation type="submission" date="2025-08" db="UniProtKB">
        <authorList>
            <consortium name="RefSeq"/>
        </authorList>
    </citation>
    <scope>IDENTIFICATION</scope>
</reference>
<gene>
    <name evidence="3" type="primary">LOC101857417</name>
</gene>
<dbReference type="InterPro" id="IPR037388">
    <property type="entry name" value="Blinkin"/>
</dbReference>
<feature type="region of interest" description="Disordered" evidence="1">
    <location>
        <begin position="877"/>
        <end position="905"/>
    </location>
</feature>
<feature type="compositionally biased region" description="Polar residues" evidence="1">
    <location>
        <begin position="886"/>
        <end position="902"/>
    </location>
</feature>
<feature type="compositionally biased region" description="Polar residues" evidence="1">
    <location>
        <begin position="1122"/>
        <end position="1140"/>
    </location>
</feature>
<dbReference type="PANTHER" id="PTHR16520">
    <property type="entry name" value="KINETOCHORE SCAFFOLD 1"/>
    <property type="match status" value="1"/>
</dbReference>
<feature type="compositionally biased region" description="Low complexity" evidence="1">
    <location>
        <begin position="973"/>
        <end position="987"/>
    </location>
</feature>
<protein>
    <submittedName>
        <fullName evidence="3">Uncharacterized protein LOC101857417</fullName>
    </submittedName>
</protein>
<evidence type="ECO:0000313" key="3">
    <source>
        <dbReference type="RefSeq" id="XP_005100957.2"/>
    </source>
</evidence>
<dbReference type="GeneID" id="101857417"/>
<evidence type="ECO:0000313" key="2">
    <source>
        <dbReference type="Proteomes" id="UP000694888"/>
    </source>
</evidence>
<dbReference type="RefSeq" id="XP_005100957.2">
    <property type="nucleotide sequence ID" value="XM_005100900.3"/>
</dbReference>
<feature type="region of interest" description="Disordered" evidence="1">
    <location>
        <begin position="1"/>
        <end position="47"/>
    </location>
</feature>
<evidence type="ECO:0000256" key="1">
    <source>
        <dbReference type="SAM" id="MobiDB-lite"/>
    </source>
</evidence>
<feature type="region of interest" description="Disordered" evidence="1">
    <location>
        <begin position="1122"/>
        <end position="1154"/>
    </location>
</feature>
<sequence length="1661" mass="182919">MERDRKSNKRRSSSILKRQDTCVISEGSDGSGEGPRTPRRVSFASTTSVRTFCPTPWQWNISDVSSNSTGSNPDVSAISEASHLEQDVFESPAADAAPKQLPPTTGSQPHFVPVMDIAEASLHTVKSNHDGNEVTVSTQNRTIMFKSHDDSGCTMELTSNISQLPPGVNLTEDASVPGLDAGPFCKPGFSRKSSFSGESSPEPPTEHVFMEITRNITSEVALSAHSADIPPESTKIFHQQDDNEMELTQNINKTVPPLGQRDVPVEITRIFGETDSNSMEITKNITRSTHIFGEMHSDTMEITKNITSSTHIFGEMHSDTMEITKNITSSTHIFGETHSDTMEITKNITTVNDDLLPAQLPTNQQQSLIVKSKYSTLDDLFAAVKKKSTTPSCSFVEMSDADRSVPGALLSESLEDMEMTGDISTEPSRRALADIPAHNVLTPVMEMSGAMNESQASLSEWKTGQSVRSVSGELQAGAHLNRTIEKENSILEAYRRQADAALSEGNKTIMFEGLDNSSCDMDMTTNISVLCHSRSARKLEDINESQLSFTCPASDKKLSAPSSTELGCETTKIFGQSNDNMELTKNITDNKHVVQIPGTKGLQQCQGDTQSLATQVFGQSEDDGMEITQNLTSHQMLKETERGSLVTAQSTTECLSSEDKVNGQSVQVCDQQRGKDVKVVTDMTSGITSQSPGCRHQETGEQGGETEKQTVIHVVDQDVSLKYKFGSPDAASFPAQSLNESAFLENVKGLTRSQDDMDLTGDIVRGSSRSALMDISVNVLQNSGKEANSILNLSKSDKITSNIKDDGLFPNKICNAERTPFSMSSKHVREEKPAKRLSVSFREESIIVPPKVDVLTLENEDMLAAAEKMHLPVQNSLGDVPVSRQKGATETSEFSSSKSANAIQGKRKILHTSEILKLDPSRLSPKKRKSIEILPLSLSNGMDVLRKSRYRRSEAFPTKNVVSFLGNRRKSSSDALTMSSSSTSSTSEKNPAEASVEDGNGEQKRSFCLEEESVSIKDVRTNASQAPRLSSAESISSVLTPDLPSSAEFGVVTADNGVSSTVSQEPNCLRKVVSPGRNESVFNLSGVKTLDASLSLSRFEQTEPDAVQSLTDTEMRYLSLQNSSRGRMDSSVSDLNQHKQQLPPHADDEDRRTPPLSASQLVLDNSDEVGSPFSDLGDDLSEALGDQEMPDMIHEDSFSGVEEVLLSLSEYASNKEPVLSANESQLKAELSFGTMCSVLGIRFDPVPVKNVSESSSVSTTTEKGRLEAKVFTRPKLECLKNYIAQLEKDTVRAKREVETKMAHLNQAPPEWYMRAIRKQFVGEDISDLKSKAQAAAQTCRNLARATWKHRKTDFLMKYHVAREEAHSSLEADVNSVMSQAEKLQSLNSQIDQYLHDIKTSKVHKEDMALKQDEHQKVQRETEETRGQCEALNSQLSHVKQGNVEVGKRLQECDSARDLLEEQLTWMSSLSEWSILHKSAREIQFGFLFNTVVLCIQTTSPGDKDRKILGVTRKSRLAANSRPWAKLSHDLVYTSLDCSELQRKYKDYNTLGQLLSEVSESVSKARHLSQELKLVHLKQELAIDRKSLTVVVRDRGTRSKVLLQTTLDAWPMDCPRWTLTVQSGDVRLNHLEEMVRGVSGGRGHVSRVISTVEELLSKVDLR</sequence>
<accession>A0ABM0JT93</accession>
<feature type="region of interest" description="Disordered" evidence="1">
    <location>
        <begin position="685"/>
        <end position="705"/>
    </location>
</feature>
<feature type="compositionally biased region" description="Basic and acidic residues" evidence="1">
    <location>
        <begin position="695"/>
        <end position="705"/>
    </location>
</feature>
<feature type="region of interest" description="Disordered" evidence="1">
    <location>
        <begin position="967"/>
        <end position="1003"/>
    </location>
</feature>
<dbReference type="Proteomes" id="UP000694888">
    <property type="component" value="Unplaced"/>
</dbReference>
<proteinExistence type="predicted"/>
<feature type="compositionally biased region" description="Basic residues" evidence="1">
    <location>
        <begin position="1"/>
        <end position="12"/>
    </location>
</feature>
<name>A0ABM0JT93_APLCA</name>